<accession>A0A9W6TI52</accession>
<dbReference type="Gene3D" id="1.25.40.20">
    <property type="entry name" value="Ankyrin repeat-containing domain"/>
    <property type="match status" value="2"/>
</dbReference>
<dbReference type="SMART" id="SM00248">
    <property type="entry name" value="ANK"/>
    <property type="match status" value="3"/>
</dbReference>
<dbReference type="AlphaFoldDB" id="A0A9W6TI52"/>
<evidence type="ECO:0000256" key="3">
    <source>
        <dbReference type="PROSITE-ProRule" id="PRU00023"/>
    </source>
</evidence>
<evidence type="ECO:0000256" key="2">
    <source>
        <dbReference type="ARBA" id="ARBA00023043"/>
    </source>
</evidence>
<dbReference type="PANTHER" id="PTHR24173">
    <property type="entry name" value="ANKYRIN REPEAT CONTAINING"/>
    <property type="match status" value="1"/>
</dbReference>
<dbReference type="InterPro" id="IPR036770">
    <property type="entry name" value="Ankyrin_rpt-contain_sf"/>
</dbReference>
<keyword evidence="1" id="KW-0677">Repeat</keyword>
<evidence type="ECO:0000313" key="4">
    <source>
        <dbReference type="EMBL" id="GMF12405.1"/>
    </source>
</evidence>
<evidence type="ECO:0000256" key="1">
    <source>
        <dbReference type="ARBA" id="ARBA00022737"/>
    </source>
</evidence>
<name>A0A9W6TI52_9STRA</name>
<dbReference type="EMBL" id="BSXW01000116">
    <property type="protein sequence ID" value="GMF12405.1"/>
    <property type="molecule type" value="Genomic_DNA"/>
</dbReference>
<comment type="caution">
    <text evidence="4">The sequence shown here is derived from an EMBL/GenBank/DDBJ whole genome shotgun (WGS) entry which is preliminary data.</text>
</comment>
<keyword evidence="2 3" id="KW-0040">ANK repeat</keyword>
<dbReference type="PROSITE" id="PS50088">
    <property type="entry name" value="ANK_REPEAT"/>
    <property type="match status" value="1"/>
</dbReference>
<dbReference type="Proteomes" id="UP001165083">
    <property type="component" value="Unassembled WGS sequence"/>
</dbReference>
<proteinExistence type="predicted"/>
<evidence type="ECO:0000313" key="5">
    <source>
        <dbReference type="Proteomes" id="UP001165083"/>
    </source>
</evidence>
<dbReference type="Pfam" id="PF12796">
    <property type="entry name" value="Ank_2"/>
    <property type="match status" value="1"/>
</dbReference>
<gene>
    <name evidence="4" type="ORF">Plil01_000302200</name>
</gene>
<dbReference type="OrthoDB" id="10249694at2759"/>
<dbReference type="InterPro" id="IPR002110">
    <property type="entry name" value="Ankyrin_rpt"/>
</dbReference>
<reference evidence="4" key="1">
    <citation type="submission" date="2023-04" db="EMBL/GenBank/DDBJ databases">
        <title>Phytophthora lilii NBRC 32176.</title>
        <authorList>
            <person name="Ichikawa N."/>
            <person name="Sato H."/>
            <person name="Tonouchi N."/>
        </authorList>
    </citation>
    <scope>NUCLEOTIDE SEQUENCE</scope>
    <source>
        <strain evidence="4">NBRC 32176</strain>
    </source>
</reference>
<protein>
    <submittedName>
        <fullName evidence="4">Unnamed protein product</fullName>
    </submittedName>
</protein>
<dbReference type="SUPFAM" id="SSF48403">
    <property type="entry name" value="Ankyrin repeat"/>
    <property type="match status" value="1"/>
</dbReference>
<dbReference type="PANTHER" id="PTHR24173:SF89">
    <property type="entry name" value="ANKYRIN REPEAT DOMAIN 29"/>
    <property type="match status" value="1"/>
</dbReference>
<sequence>MLTWPARVAHTNAVLNHGLIALMCASDAGHADVARYLADERGADVDATTNYGVTALMYAAKGGHMSIVRYLAGERGASVNTKTNNGWTALMKAADGGHIDIVRYLADDCHADVNATTRYISSPLAITAEELVAIARHNGKERDAEVNPMNKHGWTASKKTGDGEHIGVVWLLAAQT</sequence>
<organism evidence="4 5">
    <name type="scientific">Phytophthora lilii</name>
    <dbReference type="NCBI Taxonomy" id="2077276"/>
    <lineage>
        <taxon>Eukaryota</taxon>
        <taxon>Sar</taxon>
        <taxon>Stramenopiles</taxon>
        <taxon>Oomycota</taxon>
        <taxon>Peronosporomycetes</taxon>
        <taxon>Peronosporales</taxon>
        <taxon>Peronosporaceae</taxon>
        <taxon>Phytophthora</taxon>
    </lineage>
</organism>
<keyword evidence="5" id="KW-1185">Reference proteome</keyword>
<feature type="repeat" description="ANK" evidence="3">
    <location>
        <begin position="51"/>
        <end position="84"/>
    </location>
</feature>